<evidence type="ECO:0000313" key="1">
    <source>
        <dbReference type="EMBL" id="RDY22452.1"/>
    </source>
</evidence>
<dbReference type="EMBL" id="NOJZ02000056">
    <property type="protein sequence ID" value="RDY22452.1"/>
    <property type="molecule type" value="Genomic_DNA"/>
</dbReference>
<comment type="caution">
    <text evidence="1">The sequence shown here is derived from an EMBL/GenBank/DDBJ whole genome shotgun (WGS) entry which is preliminary data.</text>
</comment>
<sequence length="155" mass="18378">IKDIVGYKLLDSMTKYMRKHGYKVENNIYVLRDDICHQGNDTEISTVIQSDDKGMTRKNTFNIKQDMIDIIEHKDEIFGMLEWFKNRDDKGMTEVIEVINEGIKIDLPESETTRTTIRINKVIWEEFDVFCNENKEFNKQDLMAQALKDFMKNNK</sequence>
<proteinExistence type="predicted"/>
<dbReference type="AlphaFoldDB" id="A0A371IPQ4"/>
<reference evidence="1 2" key="1">
    <citation type="journal article" date="2017" name="Genome Announc.">
        <title>Draft Genome Sequence of Romboutsia maritimum sp. nov. Strain CCRI-22766(T), Isolated from Coastal Estuarine Mud.</title>
        <authorList>
            <person name="Maheux A.F."/>
            <person name="Boudreau D.K."/>
            <person name="Berube E."/>
            <person name="Boissinot M."/>
            <person name="Raymond F."/>
            <person name="Brodeur S."/>
            <person name="Corbeil J."/>
            <person name="Brightwell G."/>
            <person name="Broda D."/>
            <person name="Omar R.F."/>
            <person name="Bergeron M.G."/>
        </authorList>
    </citation>
    <scope>NUCLEOTIDE SEQUENCE [LARGE SCALE GENOMIC DNA]</scope>
    <source>
        <strain evidence="1 2">CCRI-22766</strain>
    </source>
</reference>
<feature type="non-terminal residue" evidence="1">
    <location>
        <position position="1"/>
    </location>
</feature>
<dbReference type="RefSeq" id="WP_115976311.1">
    <property type="nucleotide sequence ID" value="NZ_NOJZ02000056.1"/>
</dbReference>
<dbReference type="Proteomes" id="UP000243494">
    <property type="component" value="Unassembled WGS sequence"/>
</dbReference>
<gene>
    <name evidence="1" type="ORF">CHF27_013385</name>
</gene>
<organism evidence="1 2">
    <name type="scientific">Romboutsia maritimum</name>
    <dbReference type="NCBI Taxonomy" id="2020948"/>
    <lineage>
        <taxon>Bacteria</taxon>
        <taxon>Bacillati</taxon>
        <taxon>Bacillota</taxon>
        <taxon>Clostridia</taxon>
        <taxon>Peptostreptococcales</taxon>
        <taxon>Peptostreptococcaceae</taxon>
        <taxon>Romboutsia</taxon>
    </lineage>
</organism>
<dbReference type="OrthoDB" id="1750503at2"/>
<keyword evidence="2" id="KW-1185">Reference proteome</keyword>
<protein>
    <submittedName>
        <fullName evidence="1">Uncharacterized protein</fullName>
    </submittedName>
</protein>
<evidence type="ECO:0000313" key="2">
    <source>
        <dbReference type="Proteomes" id="UP000243494"/>
    </source>
</evidence>
<name>A0A371IPQ4_9FIRM</name>
<accession>A0A371IPQ4</accession>